<keyword evidence="3" id="KW-1185">Reference proteome</keyword>
<dbReference type="InterPro" id="IPR018958">
    <property type="entry name" value="Knr4/Smi1-like_dom"/>
</dbReference>
<dbReference type="InterPro" id="IPR037883">
    <property type="entry name" value="Knr4/Smi1-like_sf"/>
</dbReference>
<comment type="caution">
    <text evidence="2">The sequence shown here is derived from an EMBL/GenBank/DDBJ whole genome shotgun (WGS) entry which is preliminary data.</text>
</comment>
<proteinExistence type="predicted"/>
<dbReference type="RefSeq" id="WP_340523879.1">
    <property type="nucleotide sequence ID" value="NZ_JBBLXS010000565.1"/>
</dbReference>
<reference evidence="2 3" key="1">
    <citation type="journal article" date="2020" name="Harmful Algae">
        <title>Molecular and morphological characterization of a novel dihydroanatoxin-a producing Microcoleus species (cyanobacteria) from the Russian River, California, USA.</title>
        <authorList>
            <person name="Conklin K.Y."/>
            <person name="Stancheva R."/>
            <person name="Otten T.G."/>
            <person name="Fadness R."/>
            <person name="Boyer G.L."/>
            <person name="Read B."/>
            <person name="Zhang X."/>
            <person name="Sheath R.G."/>
        </authorList>
    </citation>
    <scope>NUCLEOTIDE SEQUENCE [LARGE SCALE GENOMIC DNA]</scope>
    <source>
        <strain evidence="2 3">PTRS2</strain>
    </source>
</reference>
<dbReference type="Pfam" id="PF09346">
    <property type="entry name" value="SMI1_KNR4"/>
    <property type="match status" value="1"/>
</dbReference>
<protein>
    <submittedName>
        <fullName evidence="2">SMI1/KNR4 family protein</fullName>
    </submittedName>
</protein>
<dbReference type="SMART" id="SM00860">
    <property type="entry name" value="SMI1_KNR4"/>
    <property type="match status" value="1"/>
</dbReference>
<sequence length="156" mass="17949">MNIQIHESYPPIAIAQIKSLEQRLGMQLPQNYINFLLSHNGGFPEIGGFVYRSEVGNRLGVVNRFLGIHSGKYDNLDDYLMLYKEREKRIPSNLIPIANDPGGNLICLSIDGIDLGNVYFWDHDWESEDEAEVNYSNVYCIANSLEEFFQNLRKFD</sequence>
<dbReference type="Proteomes" id="UP001384579">
    <property type="component" value="Unassembled WGS sequence"/>
</dbReference>
<dbReference type="EMBL" id="JBBLXS010000565">
    <property type="protein sequence ID" value="MEK0188276.1"/>
    <property type="molecule type" value="Genomic_DNA"/>
</dbReference>
<organism evidence="2 3">
    <name type="scientific">Microcoleus anatoxicus PTRS2</name>
    <dbReference type="NCBI Taxonomy" id="2705321"/>
    <lineage>
        <taxon>Bacteria</taxon>
        <taxon>Bacillati</taxon>
        <taxon>Cyanobacteriota</taxon>
        <taxon>Cyanophyceae</taxon>
        <taxon>Oscillatoriophycideae</taxon>
        <taxon>Oscillatoriales</taxon>
        <taxon>Microcoleaceae</taxon>
        <taxon>Microcoleus</taxon>
        <taxon>Microcoleus anatoxicus</taxon>
    </lineage>
</organism>
<gene>
    <name evidence="2" type="ORF">WMG39_26040</name>
</gene>
<feature type="domain" description="Knr4/Smi1-like" evidence="1">
    <location>
        <begin position="11"/>
        <end position="151"/>
    </location>
</feature>
<dbReference type="SUPFAM" id="SSF160631">
    <property type="entry name" value="SMI1/KNR4-like"/>
    <property type="match status" value="1"/>
</dbReference>
<evidence type="ECO:0000313" key="2">
    <source>
        <dbReference type="EMBL" id="MEK0188276.1"/>
    </source>
</evidence>
<evidence type="ECO:0000259" key="1">
    <source>
        <dbReference type="SMART" id="SM00860"/>
    </source>
</evidence>
<dbReference type="Gene3D" id="3.40.1580.10">
    <property type="entry name" value="SMI1/KNR4-like"/>
    <property type="match status" value="1"/>
</dbReference>
<accession>A0ABU8YV30</accession>
<name>A0ABU8YV30_9CYAN</name>
<evidence type="ECO:0000313" key="3">
    <source>
        <dbReference type="Proteomes" id="UP001384579"/>
    </source>
</evidence>